<comment type="catalytic activity">
    <reaction evidence="1">
        <text>Hydrolyzes the link between N-acetylmuramoyl residues and L-amino acid residues in certain cell-wall glycopeptides.</text>
        <dbReference type="EC" id="3.5.1.28"/>
    </reaction>
</comment>
<feature type="domain" description="LysM" evidence="5">
    <location>
        <begin position="76"/>
        <end position="119"/>
    </location>
</feature>
<gene>
    <name evidence="7" type="ORF">C0197_05255</name>
    <name evidence="6" type="ORF">C0197_06585</name>
</gene>
<reference evidence="6 8" key="1">
    <citation type="submission" date="2018-01" db="EMBL/GenBank/DDBJ databases">
        <title>Metagenomic assembled genomes from two thermal pools in the Uzon Caldera, Kamchatka, Russia.</title>
        <authorList>
            <person name="Wilkins L."/>
            <person name="Ettinger C."/>
        </authorList>
    </citation>
    <scope>NUCLEOTIDE SEQUENCE [LARGE SCALE GENOMIC DNA]</scope>
    <source>
        <strain evidence="6">ZAV-15</strain>
    </source>
</reference>
<dbReference type="SUPFAM" id="SSF54106">
    <property type="entry name" value="LysM domain"/>
    <property type="match status" value="4"/>
</dbReference>
<dbReference type="EMBL" id="PNIE01000101">
    <property type="protein sequence ID" value="PMP60652.1"/>
    <property type="molecule type" value="Genomic_DNA"/>
</dbReference>
<dbReference type="EC" id="3.5.1.28" evidence="2"/>
<dbReference type="GO" id="GO:0008745">
    <property type="term" value="F:N-acetylmuramoyl-L-alanine amidase activity"/>
    <property type="evidence" value="ECO:0007669"/>
    <property type="project" value="UniProtKB-EC"/>
</dbReference>
<dbReference type="PROSITE" id="PS51782">
    <property type="entry name" value="LYSM"/>
    <property type="match status" value="4"/>
</dbReference>
<accession>A0A2N7PHY2</accession>
<keyword evidence="3" id="KW-0378">Hydrolase</keyword>
<feature type="domain" description="LysM" evidence="5">
    <location>
        <begin position="147"/>
        <end position="190"/>
    </location>
</feature>
<dbReference type="AlphaFoldDB" id="A0A2N7PHY2"/>
<comment type="caution">
    <text evidence="6">The sequence shown here is derived from an EMBL/GenBank/DDBJ whole genome shotgun (WGS) entry which is preliminary data.</text>
</comment>
<feature type="coiled-coil region" evidence="4">
    <location>
        <begin position="280"/>
        <end position="307"/>
    </location>
</feature>
<dbReference type="PANTHER" id="PTHR30404:SF0">
    <property type="entry name" value="N-ACETYLMURAMOYL-L-ALANINE AMIDASE AMIC"/>
    <property type="match status" value="1"/>
</dbReference>
<dbReference type="PANTHER" id="PTHR30404">
    <property type="entry name" value="N-ACETYLMURAMOYL-L-ALANINE AMIDASE"/>
    <property type="match status" value="1"/>
</dbReference>
<evidence type="ECO:0000256" key="1">
    <source>
        <dbReference type="ARBA" id="ARBA00001561"/>
    </source>
</evidence>
<organism evidence="6 8">
    <name type="scientific">Caldimicrobium thiodismutans</name>
    <dbReference type="NCBI Taxonomy" id="1653476"/>
    <lineage>
        <taxon>Bacteria</taxon>
        <taxon>Pseudomonadati</taxon>
        <taxon>Thermodesulfobacteriota</taxon>
        <taxon>Thermodesulfobacteria</taxon>
        <taxon>Thermodesulfobacteriales</taxon>
        <taxon>Thermodesulfobacteriaceae</taxon>
        <taxon>Caldimicrobium</taxon>
    </lineage>
</organism>
<dbReference type="GO" id="GO:0009253">
    <property type="term" value="P:peptidoglycan catabolic process"/>
    <property type="evidence" value="ECO:0007669"/>
    <property type="project" value="InterPro"/>
</dbReference>
<dbReference type="InterPro" id="IPR002508">
    <property type="entry name" value="MurNAc-LAA_cat"/>
</dbReference>
<evidence type="ECO:0000313" key="8">
    <source>
        <dbReference type="Proteomes" id="UP000235731"/>
    </source>
</evidence>
<dbReference type="CDD" id="cd00118">
    <property type="entry name" value="LysM"/>
    <property type="match status" value="4"/>
</dbReference>
<dbReference type="GO" id="GO:0030288">
    <property type="term" value="C:outer membrane-bounded periplasmic space"/>
    <property type="evidence" value="ECO:0007669"/>
    <property type="project" value="TreeGrafter"/>
</dbReference>
<dbReference type="InterPro" id="IPR036779">
    <property type="entry name" value="LysM_dom_sf"/>
</dbReference>
<dbReference type="InterPro" id="IPR021731">
    <property type="entry name" value="AMIN_dom"/>
</dbReference>
<dbReference type="InterPro" id="IPR018392">
    <property type="entry name" value="LysM"/>
</dbReference>
<dbReference type="Pfam" id="PF11741">
    <property type="entry name" value="AMIN"/>
    <property type="match status" value="1"/>
</dbReference>
<dbReference type="Gene3D" id="3.40.630.40">
    <property type="entry name" value="Zn-dependent exopeptidases"/>
    <property type="match status" value="1"/>
</dbReference>
<evidence type="ECO:0000256" key="2">
    <source>
        <dbReference type="ARBA" id="ARBA00011901"/>
    </source>
</evidence>
<dbReference type="InterPro" id="IPR050695">
    <property type="entry name" value="N-acetylmuramoyl_amidase_3"/>
</dbReference>
<evidence type="ECO:0000313" key="6">
    <source>
        <dbReference type="EMBL" id="PMP60652.1"/>
    </source>
</evidence>
<dbReference type="Gene3D" id="3.10.350.10">
    <property type="entry name" value="LysM domain"/>
    <property type="match status" value="4"/>
</dbReference>
<feature type="domain" description="LysM" evidence="5">
    <location>
        <begin position="19"/>
        <end position="62"/>
    </location>
</feature>
<proteinExistence type="predicted"/>
<evidence type="ECO:0000256" key="3">
    <source>
        <dbReference type="ARBA" id="ARBA00022801"/>
    </source>
</evidence>
<dbReference type="CDD" id="cd02696">
    <property type="entry name" value="MurNAc-LAA"/>
    <property type="match status" value="1"/>
</dbReference>
<dbReference type="Proteomes" id="UP000235731">
    <property type="component" value="Unassembled WGS sequence"/>
</dbReference>
<feature type="domain" description="LysM" evidence="5">
    <location>
        <begin position="215"/>
        <end position="258"/>
    </location>
</feature>
<dbReference type="Gene3D" id="2.60.40.3500">
    <property type="match status" value="1"/>
</dbReference>
<name>A0A2N7PHY2_9BACT</name>
<dbReference type="FunFam" id="3.40.630.40:FF:000005">
    <property type="entry name" value="N-acetylmuramoyl-L-alanine amidase (AmiA)"/>
    <property type="match status" value="1"/>
</dbReference>
<dbReference type="EMBL" id="PNIE01000073">
    <property type="protein sequence ID" value="PMP61905.1"/>
    <property type="molecule type" value="Genomic_DNA"/>
</dbReference>
<dbReference type="Gene3D" id="1.25.40.10">
    <property type="entry name" value="Tetratricopeptide repeat domain"/>
    <property type="match status" value="1"/>
</dbReference>
<evidence type="ECO:0000259" key="5">
    <source>
        <dbReference type="PROSITE" id="PS51782"/>
    </source>
</evidence>
<sequence length="835" mass="96033">MFFLIFFSLFSFSFSEEVIYHQVKKGENLESIAQIYKVSVEDIKKWNHLKTSKLKVGQRLLIKKPLSKDSISEKEIVHIVKKGENLQSIARKYKVSIEDIKRLNDLKSDKLIVGQKLLIKGEAKIKEEPKKEETSPSRSLNEEEKVIYHVVKRGESLKDIAQKYGVTIEDIKNWNNLKKSKIYAGQKLVIKKTISSEPEKVKVEKESPKKRPKEIIYTVKPGETLSQIAKSFGVSEEEIIKLNNLKNNQVRSRQRLLIRLPEEGLQVKPEGKGETKTEVKEKVKEEASSLEEAFENLKKEEELLRKKGLSRRDYLKLISQYRHLYLLYPSSEIAPFALLKTADLYYELYHHSLRKEDLLEAAKKYEFFLKQFSNHPLKERAILSLLEIYERELKDFQKAEEIKRNWGLYLKQGKKPYKEALYNETSVKKEKPNKVPELIADLKKVLNVEAVTGVDYTRIIIELNGNFNYQLNLLPERKDYPPRLYVDISPAVLDYKVKRLIDLEDKHLKAVRIGQFDPQTVRVVLDLKSLNDYKVFKLTQPYQLIIDLVGKEKAIIKERGSVIAKKEKPKSWAKKRESKIIAKSEEENKSEGKSKESYINVARQFGLGVRRIMLDPGHGGEDPGAVGPNGLKEKDVVLKLAKMVGKKLEERLGVEVLYTRDKDVFIPLAKRPALANSLKADLFISLHLNASPDSKAKGFETYYLNFTTDPEAMRVAALENRANDQGLADLQDLVKAILANTKLKESRELANKVQKEMVKHLTRYFSDIEDRGVKSAPFFVLVGTRMPAILIEADFITNPVIAKRFEGEDYLEKIAEGIVKGIEAYIQSLKLSVYP</sequence>
<dbReference type="Pfam" id="PF01476">
    <property type="entry name" value="LysM"/>
    <property type="match status" value="4"/>
</dbReference>
<evidence type="ECO:0000313" key="7">
    <source>
        <dbReference type="EMBL" id="PMP61905.1"/>
    </source>
</evidence>
<evidence type="ECO:0000256" key="4">
    <source>
        <dbReference type="SAM" id="Coils"/>
    </source>
</evidence>
<protein>
    <recommendedName>
        <fullName evidence="2">N-acetylmuramoyl-L-alanine amidase</fullName>
        <ecNumber evidence="2">3.5.1.28</ecNumber>
    </recommendedName>
</protein>
<dbReference type="SUPFAM" id="SSF53187">
    <property type="entry name" value="Zn-dependent exopeptidases"/>
    <property type="match status" value="1"/>
</dbReference>
<keyword evidence="4" id="KW-0175">Coiled coil</keyword>
<dbReference type="SMART" id="SM00257">
    <property type="entry name" value="LysM"/>
    <property type="match status" value="4"/>
</dbReference>
<dbReference type="InterPro" id="IPR011990">
    <property type="entry name" value="TPR-like_helical_dom_sf"/>
</dbReference>
<dbReference type="SMART" id="SM00646">
    <property type="entry name" value="Ami_3"/>
    <property type="match status" value="1"/>
</dbReference>
<dbReference type="Pfam" id="PF01520">
    <property type="entry name" value="Amidase_3"/>
    <property type="match status" value="1"/>
</dbReference>